<name>A0ABD3R0F2_9STRA</name>
<sequence length="651" mass="72693">MKVNIPKTSLISISIIAAHSYADNISICIDDPSQHQCTNPNSRFTCGLYLAQSTIPHSGLGVFTGIPHSPGSSIAPPEISHQLFMQFNGEQTPFSNPMIIHDYTWASHVSGATWEGEVETLIPGLGMAANGFLPMANAFSIMGSIDSAGVNTDKDGIQMGPGSGAFSPYHGLQYLAERAMGVGDEVFVNYGDHYFRGRPNVYGLVPLTPEFQTADELLTKLWSALNSSPILKSLMLDHGEEAHIELDRIWNVFRNDFVTDQRVSNALPSSVADIPRAAMHGTPFNFLRGNNPRSLEWLETNGYCMDTLNVGRSNIPHAGRGAFAKKAFVEGETILPLPMLHIDRSDLDIWRNGELYSKQLILNYSFGHKDSSLLLFPYSSSAGFINHGGKEANAKVVWAETDPTGFHQKEWKSMSPRLILDMKHTGLLMLVVATRPIQEGEEVTIDYGDEWQDAWERHVEDWDSSGIYRSAAELNESEKEIKTVFEDSYHPVATACHYRYQGAMESDEPADDDEDDDDDDDDGTVTLDDIPWIEAEATQWQDLGGRHTMSGDNFRPCVVLSRHPASSIDEEDTYTVSMFNRGGPYEFDKIPLDKPHFVKGIARRAILFVDIPESSVQQNAKTFRHEIGVFDELWPEAWKDKTLKKFYRKSS</sequence>
<dbReference type="Gene3D" id="2.170.270.10">
    <property type="entry name" value="SET domain"/>
    <property type="match status" value="1"/>
</dbReference>
<gene>
    <name evidence="3" type="ORF">ACHAWO_002996</name>
</gene>
<organism evidence="3 4">
    <name type="scientific">Cyclotella atomus</name>
    <dbReference type="NCBI Taxonomy" id="382360"/>
    <lineage>
        <taxon>Eukaryota</taxon>
        <taxon>Sar</taxon>
        <taxon>Stramenopiles</taxon>
        <taxon>Ochrophyta</taxon>
        <taxon>Bacillariophyta</taxon>
        <taxon>Coscinodiscophyceae</taxon>
        <taxon>Thalassiosirophycidae</taxon>
        <taxon>Stephanodiscales</taxon>
        <taxon>Stephanodiscaceae</taxon>
        <taxon>Cyclotella</taxon>
    </lineage>
</organism>
<dbReference type="InterPro" id="IPR046341">
    <property type="entry name" value="SET_dom_sf"/>
</dbReference>
<dbReference type="Proteomes" id="UP001530400">
    <property type="component" value="Unassembled WGS sequence"/>
</dbReference>
<keyword evidence="4" id="KW-1185">Reference proteome</keyword>
<evidence type="ECO:0000313" key="4">
    <source>
        <dbReference type="Proteomes" id="UP001530400"/>
    </source>
</evidence>
<evidence type="ECO:0000313" key="3">
    <source>
        <dbReference type="EMBL" id="KAL3805486.1"/>
    </source>
</evidence>
<dbReference type="Pfam" id="PF00856">
    <property type="entry name" value="SET"/>
    <property type="match status" value="1"/>
</dbReference>
<dbReference type="SUPFAM" id="SSF82199">
    <property type="entry name" value="SET domain"/>
    <property type="match status" value="1"/>
</dbReference>
<comment type="caution">
    <text evidence="3">The sequence shown here is derived from an EMBL/GenBank/DDBJ whole genome shotgun (WGS) entry which is preliminary data.</text>
</comment>
<feature type="domain" description="SET" evidence="2">
    <location>
        <begin position="306"/>
        <end position="448"/>
    </location>
</feature>
<proteinExistence type="predicted"/>
<feature type="region of interest" description="Disordered" evidence="1">
    <location>
        <begin position="505"/>
        <end position="526"/>
    </location>
</feature>
<evidence type="ECO:0000256" key="1">
    <source>
        <dbReference type="SAM" id="MobiDB-lite"/>
    </source>
</evidence>
<dbReference type="EMBL" id="JALLPJ020000002">
    <property type="protein sequence ID" value="KAL3805486.1"/>
    <property type="molecule type" value="Genomic_DNA"/>
</dbReference>
<reference evidence="3 4" key="1">
    <citation type="submission" date="2024-10" db="EMBL/GenBank/DDBJ databases">
        <title>Updated reference genomes for cyclostephanoid diatoms.</title>
        <authorList>
            <person name="Roberts W.R."/>
            <person name="Alverson A.J."/>
        </authorList>
    </citation>
    <scope>NUCLEOTIDE SEQUENCE [LARGE SCALE GENOMIC DNA]</scope>
    <source>
        <strain evidence="3 4">AJA010-31</strain>
    </source>
</reference>
<dbReference type="SMART" id="SM00317">
    <property type="entry name" value="SET"/>
    <property type="match status" value="1"/>
</dbReference>
<feature type="compositionally biased region" description="Acidic residues" evidence="1">
    <location>
        <begin position="505"/>
        <end position="523"/>
    </location>
</feature>
<evidence type="ECO:0000259" key="2">
    <source>
        <dbReference type="PROSITE" id="PS50280"/>
    </source>
</evidence>
<protein>
    <recommendedName>
        <fullName evidence="2">SET domain-containing protein</fullName>
    </recommendedName>
</protein>
<dbReference type="InterPro" id="IPR001214">
    <property type="entry name" value="SET_dom"/>
</dbReference>
<dbReference type="AlphaFoldDB" id="A0ABD3R0F2"/>
<dbReference type="PROSITE" id="PS50280">
    <property type="entry name" value="SET"/>
    <property type="match status" value="1"/>
</dbReference>
<accession>A0ABD3R0F2</accession>